<reference evidence="3" key="2">
    <citation type="journal article" date="2020" name="Microorganisms">
        <title>Osmotic Adaptation and Compatible Solute Biosynthesis of Phototrophic Bacteria as Revealed from Genome Analyses.</title>
        <authorList>
            <person name="Imhoff J.F."/>
            <person name="Rahn T."/>
            <person name="Kunzel S."/>
            <person name="Keller A."/>
            <person name="Neulinger S.C."/>
        </authorList>
    </citation>
    <scope>NUCLEOTIDE SEQUENCE</scope>
    <source>
        <strain evidence="3">DSM 11080</strain>
    </source>
</reference>
<keyword evidence="4" id="KW-1185">Reference proteome</keyword>
<sequence length="96" mass="11404">MDAVQERPDRYISFRGIDCDGNAQRFVTALRVVMDHGERDDPFWRYFEAKLDGRNGPEHDALYHIHCHLNPLRELLERWGEQELEGMLEELELECC</sequence>
<name>A0AAJ0U1A5_9GAMM</name>
<dbReference type="EMBL" id="NRSJ01000002">
    <property type="protein sequence ID" value="MBK1703406.1"/>
    <property type="molecule type" value="Genomic_DNA"/>
</dbReference>
<comment type="function">
    <text evidence="2">Is required to sustain N(2)-dependent growth in the presence of low levels of carbon monoxide (CO). Probably acts by protecting the N(2) fixation ability of the nitrogenase complex, which is inactivated in the presence of CO.</text>
</comment>
<evidence type="ECO:0000256" key="2">
    <source>
        <dbReference type="HAMAP-Rule" id="MF_02117"/>
    </source>
</evidence>
<organism evidence="3 4">
    <name type="scientific">Halochromatium glycolicum</name>
    <dbReference type="NCBI Taxonomy" id="85075"/>
    <lineage>
        <taxon>Bacteria</taxon>
        <taxon>Pseudomonadati</taxon>
        <taxon>Pseudomonadota</taxon>
        <taxon>Gammaproteobacteria</taxon>
        <taxon>Chromatiales</taxon>
        <taxon>Chromatiaceae</taxon>
        <taxon>Halochromatium</taxon>
    </lineage>
</organism>
<dbReference type="Pfam" id="PF20543">
    <property type="entry name" value="CowN"/>
    <property type="match status" value="1"/>
</dbReference>
<accession>A0AAJ0U1A5</accession>
<gene>
    <name evidence="2" type="primary">cowN</name>
    <name evidence="3" type="ORF">CKO40_02275</name>
</gene>
<comment type="caution">
    <text evidence="3">The sequence shown here is derived from an EMBL/GenBank/DDBJ whole genome shotgun (WGS) entry which is preliminary data.</text>
</comment>
<dbReference type="Proteomes" id="UP001296776">
    <property type="component" value="Unassembled WGS sequence"/>
</dbReference>
<reference evidence="3" key="1">
    <citation type="submission" date="2017-08" db="EMBL/GenBank/DDBJ databases">
        <authorList>
            <person name="Imhoff J.F."/>
            <person name="Rahn T."/>
            <person name="Kuenzel S."/>
            <person name="Neulinger S.C."/>
        </authorList>
    </citation>
    <scope>NUCLEOTIDE SEQUENCE</scope>
    <source>
        <strain evidence="3">DSM 11080</strain>
    </source>
</reference>
<dbReference type="InterPro" id="IPR024899">
    <property type="entry name" value="CowN"/>
</dbReference>
<evidence type="ECO:0000256" key="1">
    <source>
        <dbReference type="ARBA" id="ARBA00023231"/>
    </source>
</evidence>
<dbReference type="GO" id="GO:0009399">
    <property type="term" value="P:nitrogen fixation"/>
    <property type="evidence" value="ECO:0007669"/>
    <property type="project" value="UniProtKB-UniRule"/>
</dbReference>
<keyword evidence="1 2" id="KW-0535">Nitrogen fixation</keyword>
<dbReference type="AlphaFoldDB" id="A0AAJ0U1A5"/>
<evidence type="ECO:0000313" key="4">
    <source>
        <dbReference type="Proteomes" id="UP001296776"/>
    </source>
</evidence>
<protein>
    <recommendedName>
        <fullName evidence="2">N(2)-fixation sustaining protein CowN</fullName>
    </recommendedName>
    <alternativeName>
        <fullName evidence="2">CO weal-nitrogenase</fullName>
    </alternativeName>
</protein>
<dbReference type="HAMAP" id="MF_02117">
    <property type="entry name" value="CowN"/>
    <property type="match status" value="1"/>
</dbReference>
<evidence type="ECO:0000313" key="3">
    <source>
        <dbReference type="EMBL" id="MBK1703406.1"/>
    </source>
</evidence>
<comment type="similarity">
    <text evidence="2">Belongs to the CowN family.</text>
</comment>
<proteinExistence type="inferred from homology"/>
<dbReference type="RefSeq" id="WP_200344330.1">
    <property type="nucleotide sequence ID" value="NZ_NRSJ01000002.1"/>
</dbReference>
<dbReference type="NCBIfam" id="NF033689">
    <property type="entry name" value="N2Fix_CO_CowN"/>
    <property type="match status" value="1"/>
</dbReference>